<feature type="non-terminal residue" evidence="3">
    <location>
        <position position="208"/>
    </location>
</feature>
<sequence>VEHLLYLKELNQAIILKLLDKAESFLSHNNYPTEKEKILQGITLANLFFEPSTRTRSSFQIAAKKLGADVINIDEEHSARAKGETVIDTINTLEAMGVSYFVIRHEERGIIKKIIKNTNPGSHIINAGESDESHPTQGLLDLLTIKKHKKNFDQLKVAIIGDVKHSRVARSLSEGLATMIIKELILITPDKFKPNMEHYPNASHNNNL</sequence>
<organism evidence="3">
    <name type="scientific">marine metagenome</name>
    <dbReference type="NCBI Taxonomy" id="408172"/>
    <lineage>
        <taxon>unclassified sequences</taxon>
        <taxon>metagenomes</taxon>
        <taxon>ecological metagenomes</taxon>
    </lineage>
</organism>
<accession>A0A382NQ64</accession>
<dbReference type="InterPro" id="IPR036901">
    <property type="entry name" value="Asp/Orn_carbamoylTrfase_sf"/>
</dbReference>
<dbReference type="GO" id="GO:0016597">
    <property type="term" value="F:amino acid binding"/>
    <property type="evidence" value="ECO:0007669"/>
    <property type="project" value="InterPro"/>
</dbReference>
<dbReference type="SUPFAM" id="SSF53671">
    <property type="entry name" value="Aspartate/ornithine carbamoyltransferase"/>
    <property type="match status" value="1"/>
</dbReference>
<name>A0A382NQ64_9ZZZZ</name>
<proteinExistence type="predicted"/>
<reference evidence="3" key="1">
    <citation type="submission" date="2018-05" db="EMBL/GenBank/DDBJ databases">
        <authorList>
            <person name="Lanie J.A."/>
            <person name="Ng W.-L."/>
            <person name="Kazmierczak K.M."/>
            <person name="Andrzejewski T.M."/>
            <person name="Davidsen T.M."/>
            <person name="Wayne K.J."/>
            <person name="Tettelin H."/>
            <person name="Glass J.I."/>
            <person name="Rusch D."/>
            <person name="Podicherti R."/>
            <person name="Tsui H.-C.T."/>
            <person name="Winkler M.E."/>
        </authorList>
    </citation>
    <scope>NUCLEOTIDE SEQUENCE</scope>
</reference>
<dbReference type="AlphaFoldDB" id="A0A382NQ64"/>
<evidence type="ECO:0000313" key="3">
    <source>
        <dbReference type="EMBL" id="SVC61721.1"/>
    </source>
</evidence>
<evidence type="ECO:0000259" key="2">
    <source>
        <dbReference type="Pfam" id="PF02729"/>
    </source>
</evidence>
<feature type="domain" description="Aspartate/ornithine carbamoyltransferase carbamoyl-P binding" evidence="2">
    <location>
        <begin position="3"/>
        <end position="146"/>
    </location>
</feature>
<dbReference type="GO" id="GO:0006520">
    <property type="term" value="P:amino acid metabolic process"/>
    <property type="evidence" value="ECO:0007669"/>
    <property type="project" value="InterPro"/>
</dbReference>
<dbReference type="PROSITE" id="PS00097">
    <property type="entry name" value="CARBAMOYLTRANSFERASE"/>
    <property type="match status" value="1"/>
</dbReference>
<dbReference type="PRINTS" id="PR00100">
    <property type="entry name" value="AOTCASE"/>
</dbReference>
<protein>
    <recommendedName>
        <fullName evidence="2">Aspartate/ornithine carbamoyltransferase carbamoyl-P binding domain-containing protein</fullName>
    </recommendedName>
</protein>
<evidence type="ECO:0000256" key="1">
    <source>
        <dbReference type="ARBA" id="ARBA00022679"/>
    </source>
</evidence>
<dbReference type="PANTHER" id="PTHR45753">
    <property type="entry name" value="ORNITHINE CARBAMOYLTRANSFERASE, MITOCHONDRIAL"/>
    <property type="match status" value="1"/>
</dbReference>
<dbReference type="GO" id="GO:0005829">
    <property type="term" value="C:cytosol"/>
    <property type="evidence" value="ECO:0007669"/>
    <property type="project" value="TreeGrafter"/>
</dbReference>
<keyword evidence="1" id="KW-0808">Transferase</keyword>
<dbReference type="InterPro" id="IPR006130">
    <property type="entry name" value="Asp/Orn_carbamoylTrfase"/>
</dbReference>
<dbReference type="EMBL" id="UINC01101141">
    <property type="protein sequence ID" value="SVC61721.1"/>
    <property type="molecule type" value="Genomic_DNA"/>
</dbReference>
<feature type="non-terminal residue" evidence="3">
    <location>
        <position position="1"/>
    </location>
</feature>
<dbReference type="GO" id="GO:0016743">
    <property type="term" value="F:carboxyl- or carbamoyltransferase activity"/>
    <property type="evidence" value="ECO:0007669"/>
    <property type="project" value="InterPro"/>
</dbReference>
<dbReference type="Gene3D" id="3.40.50.1370">
    <property type="entry name" value="Aspartate/ornithine carbamoyltransferase"/>
    <property type="match status" value="2"/>
</dbReference>
<gene>
    <name evidence="3" type="ORF">METZ01_LOCUS314575</name>
</gene>
<dbReference type="PRINTS" id="PR00101">
    <property type="entry name" value="ATCASE"/>
</dbReference>
<dbReference type="Pfam" id="PF02729">
    <property type="entry name" value="OTCace_N"/>
    <property type="match status" value="1"/>
</dbReference>
<dbReference type="PANTHER" id="PTHR45753:SF6">
    <property type="entry name" value="ASPARTATE CARBAMOYLTRANSFERASE"/>
    <property type="match status" value="1"/>
</dbReference>
<dbReference type="InterPro" id="IPR006132">
    <property type="entry name" value="Asp/Orn_carbamoyltranf_P-bd"/>
</dbReference>